<comment type="cofactor">
    <cofactor evidence="1">
        <name>thiamine diphosphate</name>
        <dbReference type="ChEBI" id="CHEBI:58937"/>
    </cofactor>
</comment>
<evidence type="ECO:0000313" key="5">
    <source>
        <dbReference type="EMBL" id="QUI24520.1"/>
    </source>
</evidence>
<dbReference type="PANTHER" id="PTHR47514">
    <property type="entry name" value="TRANSKETOLASE N-TERMINAL SECTION-RELATED"/>
    <property type="match status" value="1"/>
</dbReference>
<dbReference type="RefSeq" id="WP_212695211.1">
    <property type="nucleotide sequence ID" value="NZ_CP058649.1"/>
</dbReference>
<keyword evidence="3" id="KW-0786">Thiamine pyrophosphate</keyword>
<accession>A0A8J8SI42</accession>
<dbReference type="PANTHER" id="PTHR47514:SF1">
    <property type="entry name" value="TRANSKETOLASE N-TERMINAL SECTION-RELATED"/>
    <property type="match status" value="1"/>
</dbReference>
<evidence type="ECO:0000256" key="3">
    <source>
        <dbReference type="ARBA" id="ARBA00023052"/>
    </source>
</evidence>
<dbReference type="EMBL" id="CP058649">
    <property type="protein sequence ID" value="QUI24520.1"/>
    <property type="molecule type" value="Genomic_DNA"/>
</dbReference>
<protein>
    <submittedName>
        <fullName evidence="5">Transketolase</fullName>
    </submittedName>
</protein>
<gene>
    <name evidence="5" type="ORF">HZI73_20415</name>
</gene>
<evidence type="ECO:0000313" key="6">
    <source>
        <dbReference type="Proteomes" id="UP000683246"/>
    </source>
</evidence>
<dbReference type="AlphaFoldDB" id="A0A8J8SI42"/>
<organism evidence="5 6">
    <name type="scientific">Vallitalea pronyensis</name>
    <dbReference type="NCBI Taxonomy" id="1348613"/>
    <lineage>
        <taxon>Bacteria</taxon>
        <taxon>Bacillati</taxon>
        <taxon>Bacillota</taxon>
        <taxon>Clostridia</taxon>
        <taxon>Lachnospirales</taxon>
        <taxon>Vallitaleaceae</taxon>
        <taxon>Vallitalea</taxon>
    </lineage>
</organism>
<dbReference type="KEGG" id="vpy:HZI73_20415"/>
<sequence length="302" mass="33122">MKVNKNDLDPRQVANGIRSRVLDLSIKRGGGNLSQACSSAEIMAALYTRMMNITDLEEPLTPKKFVGAPSATNKDSFTGDDYNGIRGPQYDRFYLSPSQYSIVLYATLAETGRMTNEGFNLFGEDGYVIEHIGESHSPGMDINGGSLGQAISQAAGIALARKLRGDTGRQFVFLGDGECQLGQTWEAVQAMCYRQLDNMVVIVDENGQQCDGKIDDVCGCVQLDKRFEAFGCKVVKVDGHDVDALIEAAKVKEEGKPLVIMAKTSPYQGMDVLKEKGTRIHYVRLTQDDKPKFQACLDKLQA</sequence>
<reference evidence="5" key="1">
    <citation type="submission" date="2020-07" db="EMBL/GenBank/DDBJ databases">
        <title>Vallitalea pronyensis genome.</title>
        <authorList>
            <person name="Postec A."/>
        </authorList>
    </citation>
    <scope>NUCLEOTIDE SEQUENCE</scope>
    <source>
        <strain evidence="5">FatNI3</strain>
    </source>
</reference>
<dbReference type="InterPro" id="IPR005474">
    <property type="entry name" value="Transketolase_N"/>
</dbReference>
<comment type="similarity">
    <text evidence="2">Belongs to the transketolase family.</text>
</comment>
<keyword evidence="6" id="KW-1185">Reference proteome</keyword>
<evidence type="ECO:0000256" key="1">
    <source>
        <dbReference type="ARBA" id="ARBA00001964"/>
    </source>
</evidence>
<dbReference type="InterPro" id="IPR029061">
    <property type="entry name" value="THDP-binding"/>
</dbReference>
<dbReference type="Gene3D" id="3.40.50.970">
    <property type="match status" value="1"/>
</dbReference>
<evidence type="ECO:0000259" key="4">
    <source>
        <dbReference type="Pfam" id="PF00456"/>
    </source>
</evidence>
<dbReference type="Pfam" id="PF00456">
    <property type="entry name" value="Transketolase_N"/>
    <property type="match status" value="1"/>
</dbReference>
<dbReference type="Proteomes" id="UP000683246">
    <property type="component" value="Chromosome"/>
</dbReference>
<name>A0A8J8SI42_9FIRM</name>
<proteinExistence type="inferred from homology"/>
<dbReference type="SUPFAM" id="SSF52518">
    <property type="entry name" value="Thiamin diphosphate-binding fold (THDP-binding)"/>
    <property type="match status" value="1"/>
</dbReference>
<feature type="domain" description="Transketolase N-terminal" evidence="4">
    <location>
        <begin position="90"/>
        <end position="288"/>
    </location>
</feature>
<evidence type="ECO:0000256" key="2">
    <source>
        <dbReference type="ARBA" id="ARBA00007131"/>
    </source>
</evidence>